<feature type="domain" description="VHS" evidence="10">
    <location>
        <begin position="16"/>
        <end position="146"/>
    </location>
</feature>
<sequence>NMAQDGESLESWLNKATNPSNRQEDWEYIMGFCDQINKELEGPQISVRLLAHKIQSPQEWEAMQALTVLEACMKNCGRRFHNEVGKFRFLNEMIKVVSPKYLGDKVSEEVKSKVIKMLYSWTVSLPDEAKICEAYQMLKSQGIVAVDPEIPPDTTLIPSPSPRPKNPVFDDEKKSKRLAELLKSKKPEDLQEANRLIKNMVTEDEVRTQKVTKQKNILEAVNNSVKLLNEMLAHFTPEDSTDGDKELIGELYGDCDKLRQTVVQLATETEDNDNNLGDILQASDDLSQVINSYKKIVEGQTINGETQEAQQTQTLSEILIDLVGLDVQTPSPPEQQPQASSLSFPADLLCGSATTDRPPLSLTAPSAALSLLDEELLFLGNISNCCLGQPCLLTDLTSFHPFVFTSRTTGVMDFGNLLVKSEDLCTPATLSPNLGVSSITATSMLGGGMQRRSTPPLAKSQADGSPLLRSLSPILPLSQATAGSVQEVSLADVFVPLDSIKPSKVCPVTAYDKNGVRVLLHFATNCPPGRPDVLVIVVSMLNTAPHPVRGIILQAAVPKTMKVRLQPPSGTELATFNPILPPAAITQVMLLANPLKEKVRMRYKLTFMLGEQPFTEVGEVNEFPPADRWGTL</sequence>
<dbReference type="SMART" id="SM00809">
    <property type="entry name" value="Alpha_adaptinC2"/>
    <property type="match status" value="1"/>
</dbReference>
<dbReference type="Gene3D" id="1.20.58.160">
    <property type="match status" value="1"/>
</dbReference>
<evidence type="ECO:0000259" key="12">
    <source>
        <dbReference type="PROSITE" id="PS50909"/>
    </source>
</evidence>
<proteinExistence type="inferred from homology"/>
<name>A0A665TR55_ECHNA</name>
<dbReference type="AlphaFoldDB" id="A0A665TR55"/>
<dbReference type="InterPro" id="IPR008942">
    <property type="entry name" value="ENTH_VHS"/>
</dbReference>
<dbReference type="InterPro" id="IPR008152">
    <property type="entry name" value="Clathrin_a/b/g-adaptin_app_Ig"/>
</dbReference>
<dbReference type="SUPFAM" id="SSF89009">
    <property type="entry name" value="GAT-like domain"/>
    <property type="match status" value="1"/>
</dbReference>
<dbReference type="GO" id="GO:0006886">
    <property type="term" value="P:intracellular protein transport"/>
    <property type="evidence" value="ECO:0007669"/>
    <property type="project" value="InterPro"/>
</dbReference>
<dbReference type="InterPro" id="IPR013041">
    <property type="entry name" value="Clathrin_app_Ig-like_sf"/>
</dbReference>
<accession>A0A665TR55</accession>
<dbReference type="CDD" id="cd14240">
    <property type="entry name" value="GAT_GGA3"/>
    <property type="match status" value="1"/>
</dbReference>
<keyword evidence="9" id="KW-0472">Membrane</keyword>
<reference evidence="13" key="2">
    <citation type="submission" date="2025-08" db="UniProtKB">
        <authorList>
            <consortium name="Ensembl"/>
        </authorList>
    </citation>
    <scope>IDENTIFICATION</scope>
</reference>
<dbReference type="SMART" id="SM00288">
    <property type="entry name" value="VHS"/>
    <property type="match status" value="1"/>
</dbReference>
<keyword evidence="4" id="KW-0813">Transport</keyword>
<dbReference type="GO" id="GO:0031267">
    <property type="term" value="F:small GTPase binding"/>
    <property type="evidence" value="ECO:0007669"/>
    <property type="project" value="InterPro"/>
</dbReference>
<dbReference type="Pfam" id="PF00790">
    <property type="entry name" value="VHS"/>
    <property type="match status" value="1"/>
</dbReference>
<evidence type="ECO:0000259" key="10">
    <source>
        <dbReference type="PROSITE" id="PS50179"/>
    </source>
</evidence>
<dbReference type="InterPro" id="IPR027422">
    <property type="entry name" value="GGA1-3"/>
</dbReference>
<dbReference type="InterPro" id="IPR038425">
    <property type="entry name" value="GAT_sf"/>
</dbReference>
<dbReference type="GO" id="GO:0034394">
    <property type="term" value="P:protein localization to cell surface"/>
    <property type="evidence" value="ECO:0007669"/>
    <property type="project" value="TreeGrafter"/>
</dbReference>
<feature type="domain" description="GAT" evidence="12">
    <location>
        <begin position="171"/>
        <end position="298"/>
    </location>
</feature>
<evidence type="ECO:0000313" key="13">
    <source>
        <dbReference type="Ensembl" id="ENSENLP00000009562.1"/>
    </source>
</evidence>
<dbReference type="Pfam" id="PF03127">
    <property type="entry name" value="GAT"/>
    <property type="match status" value="1"/>
</dbReference>
<dbReference type="GO" id="GO:0031901">
    <property type="term" value="C:early endosome membrane"/>
    <property type="evidence" value="ECO:0007669"/>
    <property type="project" value="UniProtKB-SubCell"/>
</dbReference>
<feature type="domain" description="GAE" evidence="11">
    <location>
        <begin position="503"/>
        <end position="624"/>
    </location>
</feature>
<evidence type="ECO:0000256" key="7">
    <source>
        <dbReference type="ARBA" id="ARBA00022927"/>
    </source>
</evidence>
<dbReference type="FunFam" id="1.25.40.90:FF:000011">
    <property type="entry name" value="ADP-ribosylation factor-binding protein GGA3 isoform X1"/>
    <property type="match status" value="1"/>
</dbReference>
<dbReference type="InterPro" id="IPR008153">
    <property type="entry name" value="GAE_dom"/>
</dbReference>
<evidence type="ECO:0000256" key="4">
    <source>
        <dbReference type="ARBA" id="ARBA00022448"/>
    </source>
</evidence>
<dbReference type="Pfam" id="PF02883">
    <property type="entry name" value="Alpha_adaptinC2"/>
    <property type="match status" value="1"/>
</dbReference>
<dbReference type="PROSITE" id="PS50909">
    <property type="entry name" value="GAT"/>
    <property type="match status" value="1"/>
</dbReference>
<evidence type="ECO:0000256" key="8">
    <source>
        <dbReference type="ARBA" id="ARBA00023034"/>
    </source>
</evidence>
<evidence type="ECO:0000256" key="9">
    <source>
        <dbReference type="ARBA" id="ARBA00023136"/>
    </source>
</evidence>
<evidence type="ECO:0000256" key="3">
    <source>
        <dbReference type="ARBA" id="ARBA00008099"/>
    </source>
</evidence>
<keyword evidence="7" id="KW-0653">Protein transport</keyword>
<evidence type="ECO:0000256" key="1">
    <source>
        <dbReference type="ARBA" id="ARBA00004150"/>
    </source>
</evidence>
<keyword evidence="8" id="KW-0333">Golgi apparatus</keyword>
<organism evidence="13 14">
    <name type="scientific">Echeneis naucrates</name>
    <name type="common">Live sharksucker</name>
    <dbReference type="NCBI Taxonomy" id="173247"/>
    <lineage>
        <taxon>Eukaryota</taxon>
        <taxon>Metazoa</taxon>
        <taxon>Chordata</taxon>
        <taxon>Craniata</taxon>
        <taxon>Vertebrata</taxon>
        <taxon>Euteleostomi</taxon>
        <taxon>Actinopterygii</taxon>
        <taxon>Neopterygii</taxon>
        <taxon>Teleostei</taxon>
        <taxon>Neoteleostei</taxon>
        <taxon>Acanthomorphata</taxon>
        <taxon>Carangaria</taxon>
        <taxon>Carangiformes</taxon>
        <taxon>Echeneidae</taxon>
        <taxon>Echeneis</taxon>
    </lineage>
</organism>
<evidence type="ECO:0000256" key="6">
    <source>
        <dbReference type="ARBA" id="ARBA00022843"/>
    </source>
</evidence>
<dbReference type="PROSITE" id="PS50179">
    <property type="entry name" value="VHS"/>
    <property type="match status" value="1"/>
</dbReference>
<dbReference type="FunFam" id="2.60.40.1230:FF:000001">
    <property type="entry name" value="ADP-ribosylation factor-binding protein GGA1 isoform 1"/>
    <property type="match status" value="1"/>
</dbReference>
<comment type="similarity">
    <text evidence="3">Belongs to the GGA protein family.</text>
</comment>
<dbReference type="Ensembl" id="ENSENLT00000010017.1">
    <property type="protein sequence ID" value="ENSENLP00000009562.1"/>
    <property type="gene ID" value="ENSENLG00000004575.1"/>
</dbReference>
<dbReference type="InterPro" id="IPR044111">
    <property type="entry name" value="GAT_GGA3"/>
</dbReference>
<dbReference type="InterPro" id="IPR004152">
    <property type="entry name" value="GAT_dom"/>
</dbReference>
<dbReference type="InterPro" id="IPR041198">
    <property type="entry name" value="GGA_N-GAT"/>
</dbReference>
<evidence type="ECO:0000256" key="5">
    <source>
        <dbReference type="ARBA" id="ARBA00022753"/>
    </source>
</evidence>
<dbReference type="Proteomes" id="UP000472264">
    <property type="component" value="Chromosome 1"/>
</dbReference>
<evidence type="ECO:0000259" key="11">
    <source>
        <dbReference type="PROSITE" id="PS50180"/>
    </source>
</evidence>
<dbReference type="GO" id="GO:0043130">
    <property type="term" value="F:ubiquitin binding"/>
    <property type="evidence" value="ECO:0007669"/>
    <property type="project" value="InterPro"/>
</dbReference>
<dbReference type="Gene3D" id="1.25.40.90">
    <property type="match status" value="1"/>
</dbReference>
<gene>
    <name evidence="13" type="primary">gga3a</name>
</gene>
<evidence type="ECO:0000256" key="2">
    <source>
        <dbReference type="ARBA" id="ARBA00004220"/>
    </source>
</evidence>
<dbReference type="SUPFAM" id="SSF48464">
    <property type="entry name" value="ENTH/VHS domain"/>
    <property type="match status" value="1"/>
</dbReference>
<comment type="subcellular location">
    <subcellularLocation>
        <location evidence="2">Early endosome membrane</location>
        <topology evidence="2">Peripheral membrane protein</topology>
    </subcellularLocation>
    <subcellularLocation>
        <location evidence="1">Golgi apparatus</location>
        <location evidence="1">trans-Golgi network membrane</location>
        <topology evidence="1">Peripheral membrane protein</topology>
    </subcellularLocation>
</comment>
<dbReference type="Gene3D" id="2.60.40.1230">
    <property type="match status" value="1"/>
</dbReference>
<keyword evidence="5" id="KW-0967">Endosome</keyword>
<dbReference type="InterPro" id="IPR002014">
    <property type="entry name" value="VHS_dom"/>
</dbReference>
<dbReference type="PANTHER" id="PTHR45905">
    <property type="entry name" value="GOLGI-LOCALIZED, GAMMA-ADAPTIN EAR CONTAINING, ARF BINDING PROTEIN"/>
    <property type="match status" value="1"/>
</dbReference>
<dbReference type="GO" id="GO:0006893">
    <property type="term" value="P:Golgi to plasma membrane transport"/>
    <property type="evidence" value="ECO:0007669"/>
    <property type="project" value="TreeGrafter"/>
</dbReference>
<evidence type="ECO:0000313" key="14">
    <source>
        <dbReference type="Proteomes" id="UP000472264"/>
    </source>
</evidence>
<dbReference type="GO" id="GO:0005802">
    <property type="term" value="C:trans-Golgi network"/>
    <property type="evidence" value="ECO:0007669"/>
    <property type="project" value="InterPro"/>
</dbReference>
<dbReference type="PANTHER" id="PTHR45905:SF3">
    <property type="entry name" value="ADP-RIBOSYLATION FACTOR-BINDING PROTEIN GGA3"/>
    <property type="match status" value="1"/>
</dbReference>
<dbReference type="Pfam" id="PF18308">
    <property type="entry name" value="GGA_N-GAT"/>
    <property type="match status" value="1"/>
</dbReference>
<keyword evidence="6" id="KW-0832">Ubl conjugation</keyword>
<reference evidence="13" key="1">
    <citation type="submission" date="2021-04" db="EMBL/GenBank/DDBJ databases">
        <authorList>
            <consortium name="Wellcome Sanger Institute Data Sharing"/>
        </authorList>
    </citation>
    <scope>NUCLEOTIDE SEQUENCE [LARGE SCALE GENOMIC DNA]</scope>
</reference>
<protein>
    <submittedName>
        <fullName evidence="13">ADP-ribosylation factor-binding protein GGA3-like</fullName>
    </submittedName>
</protein>
<dbReference type="PROSITE" id="PS50180">
    <property type="entry name" value="GAE"/>
    <property type="match status" value="1"/>
</dbReference>
<keyword evidence="14" id="KW-1185">Reference proteome</keyword>
<dbReference type="FunFam" id="1.20.5.170:FF:000023">
    <property type="entry name" value="ADP-ribosylation factor-binding protein GGA3 isoform X1"/>
    <property type="match status" value="1"/>
</dbReference>
<dbReference type="Gene3D" id="1.20.5.170">
    <property type="match status" value="1"/>
</dbReference>
<reference evidence="13" key="3">
    <citation type="submission" date="2025-09" db="UniProtKB">
        <authorList>
            <consortium name="Ensembl"/>
        </authorList>
    </citation>
    <scope>IDENTIFICATION</scope>
</reference>
<dbReference type="GO" id="GO:0035091">
    <property type="term" value="F:phosphatidylinositol binding"/>
    <property type="evidence" value="ECO:0007669"/>
    <property type="project" value="InterPro"/>
</dbReference>
<dbReference type="SUPFAM" id="SSF49348">
    <property type="entry name" value="Clathrin adaptor appendage domain"/>
    <property type="match status" value="1"/>
</dbReference>